<keyword evidence="7" id="KW-1185">Reference proteome</keyword>
<dbReference type="PRINTS" id="PR00039">
    <property type="entry name" value="HTHLYSR"/>
</dbReference>
<dbReference type="RefSeq" id="WP_149778746.1">
    <property type="nucleotide sequence ID" value="NZ_FRCB01000002.1"/>
</dbReference>
<evidence type="ECO:0000259" key="5">
    <source>
        <dbReference type="PROSITE" id="PS50931"/>
    </source>
</evidence>
<dbReference type="PANTHER" id="PTHR30419:SF8">
    <property type="entry name" value="NITROGEN ASSIMILATION TRANSCRIPTIONAL ACTIVATOR-RELATED"/>
    <property type="match status" value="1"/>
</dbReference>
<dbReference type="EMBL" id="FRCB01000002">
    <property type="protein sequence ID" value="SHL74384.1"/>
    <property type="molecule type" value="Genomic_DNA"/>
</dbReference>
<dbReference type="AlphaFoldDB" id="A0A1M7D4K9"/>
<dbReference type="InterPro" id="IPR036388">
    <property type="entry name" value="WH-like_DNA-bd_sf"/>
</dbReference>
<evidence type="ECO:0000313" key="7">
    <source>
        <dbReference type="Proteomes" id="UP000322545"/>
    </source>
</evidence>
<keyword evidence="4" id="KW-0804">Transcription</keyword>
<organism evidence="6 7">
    <name type="scientific">Roseovarius litoreus</name>
    <dbReference type="NCBI Taxonomy" id="1155722"/>
    <lineage>
        <taxon>Bacteria</taxon>
        <taxon>Pseudomonadati</taxon>
        <taxon>Pseudomonadota</taxon>
        <taxon>Alphaproteobacteria</taxon>
        <taxon>Rhodobacterales</taxon>
        <taxon>Roseobacteraceae</taxon>
        <taxon>Roseovarius</taxon>
    </lineage>
</organism>
<dbReference type="Pfam" id="PF03466">
    <property type="entry name" value="LysR_substrate"/>
    <property type="match status" value="1"/>
</dbReference>
<dbReference type="Proteomes" id="UP000322545">
    <property type="component" value="Unassembled WGS sequence"/>
</dbReference>
<evidence type="ECO:0000313" key="6">
    <source>
        <dbReference type="EMBL" id="SHL74384.1"/>
    </source>
</evidence>
<gene>
    <name evidence="6" type="ORF">SAMN05443432_102425</name>
</gene>
<dbReference type="SUPFAM" id="SSF53850">
    <property type="entry name" value="Periplasmic binding protein-like II"/>
    <property type="match status" value="1"/>
</dbReference>
<dbReference type="InterPro" id="IPR036390">
    <property type="entry name" value="WH_DNA-bd_sf"/>
</dbReference>
<feature type="domain" description="HTH lysR-type" evidence="5">
    <location>
        <begin position="11"/>
        <end position="68"/>
    </location>
</feature>
<comment type="similarity">
    <text evidence="1">Belongs to the LysR transcriptional regulatory family.</text>
</comment>
<dbReference type="PANTHER" id="PTHR30419">
    <property type="entry name" value="HTH-TYPE TRANSCRIPTIONAL REGULATOR YBHD"/>
    <property type="match status" value="1"/>
</dbReference>
<dbReference type="GO" id="GO:0005829">
    <property type="term" value="C:cytosol"/>
    <property type="evidence" value="ECO:0007669"/>
    <property type="project" value="TreeGrafter"/>
</dbReference>
<dbReference type="FunFam" id="1.10.10.10:FF:000001">
    <property type="entry name" value="LysR family transcriptional regulator"/>
    <property type="match status" value="1"/>
</dbReference>
<proteinExistence type="inferred from homology"/>
<keyword evidence="3 6" id="KW-0238">DNA-binding</keyword>
<dbReference type="GO" id="GO:0003677">
    <property type="term" value="F:DNA binding"/>
    <property type="evidence" value="ECO:0007669"/>
    <property type="project" value="UniProtKB-KW"/>
</dbReference>
<keyword evidence="2" id="KW-0805">Transcription regulation</keyword>
<evidence type="ECO:0000256" key="3">
    <source>
        <dbReference type="ARBA" id="ARBA00023125"/>
    </source>
</evidence>
<dbReference type="Gene3D" id="1.10.10.10">
    <property type="entry name" value="Winged helix-like DNA-binding domain superfamily/Winged helix DNA-binding domain"/>
    <property type="match status" value="1"/>
</dbReference>
<reference evidence="6 7" key="1">
    <citation type="submission" date="2016-11" db="EMBL/GenBank/DDBJ databases">
        <authorList>
            <person name="Varghese N."/>
            <person name="Submissions S."/>
        </authorList>
    </citation>
    <scope>NUCLEOTIDE SEQUENCE [LARGE SCALE GENOMIC DNA]</scope>
    <source>
        <strain evidence="6 7">DSM 28249</strain>
    </source>
</reference>
<evidence type="ECO:0000256" key="1">
    <source>
        <dbReference type="ARBA" id="ARBA00009437"/>
    </source>
</evidence>
<evidence type="ECO:0000256" key="4">
    <source>
        <dbReference type="ARBA" id="ARBA00023163"/>
    </source>
</evidence>
<dbReference type="InterPro" id="IPR005119">
    <property type="entry name" value="LysR_subst-bd"/>
</dbReference>
<dbReference type="Pfam" id="PF00126">
    <property type="entry name" value="HTH_1"/>
    <property type="match status" value="1"/>
</dbReference>
<dbReference type="InterPro" id="IPR000847">
    <property type="entry name" value="LysR_HTH_N"/>
</dbReference>
<dbReference type="PROSITE" id="PS50931">
    <property type="entry name" value="HTH_LYSR"/>
    <property type="match status" value="1"/>
</dbReference>
<name>A0A1M7D4K9_9RHOB</name>
<sequence>MKYFPHPITKINLKLIQGFVLVAQQKSFKRAADLSGFTQSAMSAQIRTLEEQLGTPLFNRTTRHVEMTEEGEHLFKSAKHAMEEISASLLDIQNAIDLRVGHVDIVCSPAFAMGGLGELIAEFSKECTDISISIREASIDGIVSALMVDGFDFGIGPMVDVPDLDFAPLISDPIVAVYPRAMIATRAKSVSIEDLAKLPLLLLHKSTSLRQQLDAIALEKGVMLHGQYEFSQPSTLVAMAEAGLGVALVPEAVARQQHLVASSILKIRDVKLRRIYAIITPAAKNLSPAARRMVQILKSKSGTHGKVLLDQ</sequence>
<dbReference type="Gene3D" id="3.40.190.290">
    <property type="match status" value="1"/>
</dbReference>
<dbReference type="InterPro" id="IPR050950">
    <property type="entry name" value="HTH-type_LysR_regulators"/>
</dbReference>
<protein>
    <submittedName>
        <fullName evidence="6">DNA-binding transcriptional regulator, LysR family</fullName>
    </submittedName>
</protein>
<dbReference type="GO" id="GO:0003700">
    <property type="term" value="F:DNA-binding transcription factor activity"/>
    <property type="evidence" value="ECO:0007669"/>
    <property type="project" value="InterPro"/>
</dbReference>
<accession>A0A1M7D4K9</accession>
<dbReference type="SUPFAM" id="SSF46785">
    <property type="entry name" value="Winged helix' DNA-binding domain"/>
    <property type="match status" value="1"/>
</dbReference>
<evidence type="ECO:0000256" key="2">
    <source>
        <dbReference type="ARBA" id="ARBA00023015"/>
    </source>
</evidence>